<evidence type="ECO:0000313" key="2">
    <source>
        <dbReference type="Proteomes" id="UP001163223"/>
    </source>
</evidence>
<dbReference type="Proteomes" id="UP001163223">
    <property type="component" value="Chromosome"/>
</dbReference>
<name>A0ACD4NLA3_9HYPH</name>
<protein>
    <submittedName>
        <fullName evidence="1">AMP-binding protein</fullName>
    </submittedName>
</protein>
<reference evidence="1" key="1">
    <citation type="submission" date="2022-11" db="EMBL/GenBank/DDBJ databases">
        <title>beta-Carotene-producing bacterium, Jeongeuplla avenae sp. nov., alleviates the salt stress of Arabidopsis seedlings.</title>
        <authorList>
            <person name="Jiang L."/>
            <person name="Lee J."/>
        </authorList>
    </citation>
    <scope>NUCLEOTIDE SEQUENCE</scope>
    <source>
        <strain evidence="1">DY_R2A_6</strain>
    </source>
</reference>
<keyword evidence="2" id="KW-1185">Reference proteome</keyword>
<sequence>MDGTTPLSPGDAIYAARRAAFRWDLPARCNIAEACLGPWLAAEPERICLIEDRGAGLSPVETSYAALADRAARFAAVLSDLGVSRGDFVGIVLPQSVETAAAHLAAYRLGAVAVPLALRFGPEALGFRLARAGVSALVTNAEGLDTLRALAEPLPALRRVLSVSGPAEGALDLARLAAEADPARTPTAETGPGDPALLIFTSGTTGNPKGALHGHRVLAGHLSGFVMAHEDLPQPGDAMWTPADWAWAGGLLNALLPSLHFGVPVVFSAARFSGAEALALMARRGVRNAFLPATALRLMRSAASDLERAPADLSLRTILSAGETLPAATHAWARAFFGCPVNEAFGQTECNLVLASAEGWGVSKPGSIGRAVPGHRVAILDPDGREAAPGTPGEIAVAAPDPVMFLGYLGDPAATRAKMRGDWLMTGDQGVMDTEGFVSFVGRDDDIITSAGYRIGPGEVENCLLTHPACALVAVVGKPDPVRTEIVKAYVVPADGVRADEALAEALKRHVRERLSPHEYPREIGFVDEMPLTTSGKIMRRVFRDMARTEAEAEAEPRSLSAGKGPPAARA</sequence>
<evidence type="ECO:0000313" key="1">
    <source>
        <dbReference type="EMBL" id="WAJ27624.1"/>
    </source>
</evidence>
<gene>
    <name evidence="1" type="ORF">OXU80_22715</name>
</gene>
<proteinExistence type="predicted"/>
<dbReference type="EMBL" id="CP113520">
    <property type="protein sequence ID" value="WAJ27624.1"/>
    <property type="molecule type" value="Genomic_DNA"/>
</dbReference>
<organism evidence="1 2">
    <name type="scientific">Antarcticirhabdus aurantiaca</name>
    <dbReference type="NCBI Taxonomy" id="2606717"/>
    <lineage>
        <taxon>Bacteria</taxon>
        <taxon>Pseudomonadati</taxon>
        <taxon>Pseudomonadota</taxon>
        <taxon>Alphaproteobacteria</taxon>
        <taxon>Hyphomicrobiales</taxon>
        <taxon>Aurantimonadaceae</taxon>
        <taxon>Antarcticirhabdus</taxon>
    </lineage>
</organism>
<accession>A0ACD4NLA3</accession>